<accession>A0A0P0QGG9</accession>
<dbReference type="InterPro" id="IPR000845">
    <property type="entry name" value="Nucleoside_phosphorylase_d"/>
</dbReference>
<evidence type="ECO:0000313" key="6">
    <source>
        <dbReference type="Proteomes" id="UP000254765"/>
    </source>
</evidence>
<dbReference type="InterPro" id="IPR047039">
    <property type="entry name" value="AMN_phosphorylase"/>
</dbReference>
<dbReference type="Pfam" id="PF10423">
    <property type="entry name" value="AMNp_N"/>
    <property type="match status" value="1"/>
</dbReference>
<feature type="domain" description="AMP nucleoside phosphorylase N-terminal" evidence="4">
    <location>
        <begin position="14"/>
        <end position="170"/>
    </location>
</feature>
<sequence length="487" mass="53834">MSYAPPRSGLSADQALDQLEALYDAAVDALRQAVSDFISHGTLPDAQARAAGLFVYPELRVSWDGQQSGPSKTRAFGRFTHPGSYSTTVTRPQLFRHYLAEQLAMLEHDYAAHIEVAPSQQEIPFPYVIDGSSLALDRSMSAGIAQHFPTTELAQIGDETADGLYHATDNHFPLSHFDALRADFSLARLRHYTGTPVEHFQPFVLFTNYTRYVDEFVRWACAQIADPASPYIALSSAGGTYITPETSAPEQAVSDLAWKNHQMPAYHLISRTGQGITLINIGVGPSNAKTICDHLAVLRPSAWLMIGHCGGLRESQKIGDYVLAHAYLRDDHVLDAVLPPDIPIPSIAEVQRALYDATKMVSGMPGEEVKQRLRTGTVVTTDDRNWELRYSASARRFNLSRAVAVDMESATIAAQGYRFRVPYGTLLCVSDKPLHGEIKLPGQANRFYEGAISEHLQIGICAIDLLRAEGDRLHSRKLRTFNEPPFR</sequence>
<evidence type="ECO:0000259" key="3">
    <source>
        <dbReference type="Pfam" id="PF01048"/>
    </source>
</evidence>
<dbReference type="Proteomes" id="UP000254765">
    <property type="component" value="Unassembled WGS sequence"/>
</dbReference>
<dbReference type="CDD" id="cd17762">
    <property type="entry name" value="AMN"/>
    <property type="match status" value="1"/>
</dbReference>
<dbReference type="HAMAP" id="MF_01932">
    <property type="entry name" value="AMP_nucleosidase"/>
    <property type="match status" value="1"/>
</dbReference>
<proteinExistence type="inferred from homology"/>
<dbReference type="NCBIfam" id="TIGR01717">
    <property type="entry name" value="AMP-nucleosdse"/>
    <property type="match status" value="1"/>
</dbReference>
<dbReference type="SUPFAM" id="SSF53167">
    <property type="entry name" value="Purine and uridine phosphorylases"/>
    <property type="match status" value="1"/>
</dbReference>
<evidence type="ECO:0000259" key="4">
    <source>
        <dbReference type="Pfam" id="PF10423"/>
    </source>
</evidence>
<reference evidence="5 6" key="1">
    <citation type="submission" date="2018-06" db="EMBL/GenBank/DDBJ databases">
        <authorList>
            <consortium name="Pathogen Informatics"/>
            <person name="Doyle S."/>
        </authorList>
    </citation>
    <scope>NUCLEOTIDE SEQUENCE [LARGE SCALE GENOMIC DNA]</scope>
    <source>
        <strain evidence="5 6">NCTC10211</strain>
    </source>
</reference>
<dbReference type="InterPro" id="IPR037109">
    <property type="entry name" value="AMP_N_sf"/>
</dbReference>
<dbReference type="PANTHER" id="PTHR43691:SF6">
    <property type="entry name" value="AMP NUCLEOSIDASE"/>
    <property type="match status" value="1"/>
</dbReference>
<dbReference type="PANTHER" id="PTHR43691">
    <property type="entry name" value="URIDINE PHOSPHORYLASE"/>
    <property type="match status" value="1"/>
</dbReference>
<comment type="function">
    <text evidence="1">Catalyzes the hydrolysis of the N-glycosidic bond of AMP to form adenine and ribose 5-phosphate. Involved in regulation of AMP concentrations.</text>
</comment>
<dbReference type="InterPro" id="IPR035994">
    <property type="entry name" value="Nucleoside_phosphorylase_sf"/>
</dbReference>
<dbReference type="GO" id="GO:0009116">
    <property type="term" value="P:nucleoside metabolic process"/>
    <property type="evidence" value="ECO:0007669"/>
    <property type="project" value="InterPro"/>
</dbReference>
<dbReference type="EC" id="3.2.2.4" evidence="1 2"/>
<dbReference type="GO" id="GO:0005829">
    <property type="term" value="C:cytosol"/>
    <property type="evidence" value="ECO:0007669"/>
    <property type="project" value="TreeGrafter"/>
</dbReference>
<evidence type="ECO:0000256" key="1">
    <source>
        <dbReference type="HAMAP-Rule" id="MF_01932"/>
    </source>
</evidence>
<dbReference type="AlphaFoldDB" id="A0A0P0QGG9"/>
<gene>
    <name evidence="1 5" type="primary">amn</name>
    <name evidence="5" type="ORF">NCTC10211_03121</name>
</gene>
<dbReference type="Gene3D" id="3.30.1730.10">
    <property type="entry name" value="AMP nucleoside phosphorylase, N-terminal domain"/>
    <property type="match status" value="1"/>
</dbReference>
<keyword evidence="1 5" id="KW-0378">Hydrolase</keyword>
<dbReference type="GO" id="GO:0044209">
    <property type="term" value="P:AMP salvage"/>
    <property type="evidence" value="ECO:0007669"/>
    <property type="project" value="InterPro"/>
</dbReference>
<evidence type="ECO:0000313" key="5">
    <source>
        <dbReference type="EMBL" id="SUI55518.1"/>
    </source>
</evidence>
<dbReference type="InterPro" id="IPR011271">
    <property type="entry name" value="AMP_nucleosidase"/>
</dbReference>
<comment type="similarity">
    <text evidence="1">Belongs to the AMP nucleosidase family.</text>
</comment>
<dbReference type="NCBIfam" id="NF006142">
    <property type="entry name" value="PRK08292.1"/>
    <property type="match status" value="1"/>
</dbReference>
<comment type="catalytic activity">
    <reaction evidence="1">
        <text>AMP + H2O = D-ribose 5-phosphate + adenine</text>
        <dbReference type="Rhea" id="RHEA:20129"/>
        <dbReference type="ChEBI" id="CHEBI:15377"/>
        <dbReference type="ChEBI" id="CHEBI:16708"/>
        <dbReference type="ChEBI" id="CHEBI:78346"/>
        <dbReference type="ChEBI" id="CHEBI:456215"/>
        <dbReference type="EC" id="3.2.2.4"/>
    </reaction>
</comment>
<dbReference type="GO" id="GO:0008714">
    <property type="term" value="F:AMP nucleosidase activity"/>
    <property type="evidence" value="ECO:0007669"/>
    <property type="project" value="UniProtKB-UniRule"/>
</dbReference>
<name>A0A0P0QGG9_SERMA</name>
<dbReference type="Gene3D" id="3.40.50.1580">
    <property type="entry name" value="Nucleoside phosphorylase domain"/>
    <property type="match status" value="1"/>
</dbReference>
<evidence type="ECO:0000256" key="2">
    <source>
        <dbReference type="NCBIfam" id="TIGR01717"/>
    </source>
</evidence>
<dbReference type="EMBL" id="UGYK01000002">
    <property type="protein sequence ID" value="SUI55518.1"/>
    <property type="molecule type" value="Genomic_DNA"/>
</dbReference>
<feature type="domain" description="Nucleoside phosphorylase" evidence="3">
    <location>
        <begin position="272"/>
        <end position="434"/>
    </location>
</feature>
<dbReference type="Pfam" id="PF01048">
    <property type="entry name" value="PNP_UDP_1"/>
    <property type="match status" value="1"/>
</dbReference>
<dbReference type="InterPro" id="IPR018953">
    <property type="entry name" value="AMP_nucleoside_Pase_N"/>
</dbReference>
<organism evidence="5 6">
    <name type="scientific">Serratia marcescens</name>
    <dbReference type="NCBI Taxonomy" id="615"/>
    <lineage>
        <taxon>Bacteria</taxon>
        <taxon>Pseudomonadati</taxon>
        <taxon>Pseudomonadota</taxon>
        <taxon>Gammaproteobacteria</taxon>
        <taxon>Enterobacterales</taxon>
        <taxon>Yersiniaceae</taxon>
        <taxon>Serratia</taxon>
    </lineage>
</organism>
<dbReference type="STRING" id="273526.SMDB11_2397"/>
<protein>
    <recommendedName>
        <fullName evidence="1 2">AMP nucleosidase</fullName>
        <ecNumber evidence="1 2">3.2.2.4</ecNumber>
    </recommendedName>
</protein>
<dbReference type="OrthoDB" id="7945729at2"/>
<keyword evidence="5" id="KW-0326">Glycosidase</keyword>
<dbReference type="RefSeq" id="WP_015378406.1">
    <property type="nucleotide sequence ID" value="NZ_CAHPRS010000002.1"/>
</dbReference>